<dbReference type="Gene3D" id="3.80.10.10">
    <property type="entry name" value="Ribonuclease Inhibitor"/>
    <property type="match status" value="1"/>
</dbReference>
<comment type="caution">
    <text evidence="11">The sequence shown here is derived from an EMBL/GenBank/DDBJ whole genome shotgun (WGS) entry which is preliminary data.</text>
</comment>
<dbReference type="PANTHER" id="PTHR48062">
    <property type="entry name" value="RECEPTOR-LIKE PROTEIN 14"/>
    <property type="match status" value="1"/>
</dbReference>
<dbReference type="InterPro" id="IPR001611">
    <property type="entry name" value="Leu-rich_rpt"/>
</dbReference>
<sequence>MREKETIDFTTKQRLYTYEVQPLHSMSGLDLSCNKLIGEIPLQIGELSRIHTLNLSHNNLTGENPVTFSHMKQVESLDLSYNNLNGKIPPRLIELNALAVFSVAFNNLSGKTPDRVAQFGTFEEDSYEGNPFLCGQPLLKSCNENGPSLAVTPESSISNEEDDCLINMDSFYITFTVSYVIVILAILGVLWVNPYWRRKWFFLIEMWITSGYYFIIDNLISGRFCSGLM</sequence>
<dbReference type="InterPro" id="IPR051502">
    <property type="entry name" value="RLP_Defense_Trigger"/>
</dbReference>
<evidence type="ECO:0000256" key="8">
    <source>
        <dbReference type="ARBA" id="ARBA00023170"/>
    </source>
</evidence>
<evidence type="ECO:0000256" key="4">
    <source>
        <dbReference type="ARBA" id="ARBA00022692"/>
    </source>
</evidence>
<keyword evidence="7 10" id="KW-0472">Membrane</keyword>
<evidence type="ECO:0000256" key="3">
    <source>
        <dbReference type="ARBA" id="ARBA00022614"/>
    </source>
</evidence>
<accession>A0AAP0LZR2</accession>
<keyword evidence="9" id="KW-0325">Glycoprotein</keyword>
<keyword evidence="6 10" id="KW-1133">Transmembrane helix</keyword>
<evidence type="ECO:0000256" key="9">
    <source>
        <dbReference type="ARBA" id="ARBA00023180"/>
    </source>
</evidence>
<dbReference type="FunFam" id="3.80.10.10:FF:000111">
    <property type="entry name" value="LRR receptor-like serine/threonine-protein kinase ERECTA"/>
    <property type="match status" value="1"/>
</dbReference>
<name>A0AAP0LZR2_9ROSI</name>
<proteinExistence type="inferred from homology"/>
<feature type="transmembrane region" description="Helical" evidence="10">
    <location>
        <begin position="171"/>
        <end position="193"/>
    </location>
</feature>
<dbReference type="SUPFAM" id="SSF52058">
    <property type="entry name" value="L domain-like"/>
    <property type="match status" value="1"/>
</dbReference>
<organism evidence="11 12">
    <name type="scientific">Citrus x changshan-huyou</name>
    <dbReference type="NCBI Taxonomy" id="2935761"/>
    <lineage>
        <taxon>Eukaryota</taxon>
        <taxon>Viridiplantae</taxon>
        <taxon>Streptophyta</taxon>
        <taxon>Embryophyta</taxon>
        <taxon>Tracheophyta</taxon>
        <taxon>Spermatophyta</taxon>
        <taxon>Magnoliopsida</taxon>
        <taxon>eudicotyledons</taxon>
        <taxon>Gunneridae</taxon>
        <taxon>Pentapetalae</taxon>
        <taxon>rosids</taxon>
        <taxon>malvids</taxon>
        <taxon>Sapindales</taxon>
        <taxon>Rutaceae</taxon>
        <taxon>Aurantioideae</taxon>
        <taxon>Citrus</taxon>
    </lineage>
</organism>
<evidence type="ECO:0000256" key="10">
    <source>
        <dbReference type="SAM" id="Phobius"/>
    </source>
</evidence>
<comment type="similarity">
    <text evidence="2">Belongs to the RLP family.</text>
</comment>
<dbReference type="AlphaFoldDB" id="A0AAP0LZR2"/>
<evidence type="ECO:0000256" key="2">
    <source>
        <dbReference type="ARBA" id="ARBA00009592"/>
    </source>
</evidence>
<evidence type="ECO:0000256" key="7">
    <source>
        <dbReference type="ARBA" id="ARBA00023136"/>
    </source>
</evidence>
<evidence type="ECO:0000256" key="1">
    <source>
        <dbReference type="ARBA" id="ARBA00004167"/>
    </source>
</evidence>
<reference evidence="11 12" key="1">
    <citation type="submission" date="2024-05" db="EMBL/GenBank/DDBJ databases">
        <title>Haplotype-resolved chromosome-level genome assembly of Huyou (Citrus changshanensis).</title>
        <authorList>
            <person name="Miao C."/>
            <person name="Chen W."/>
            <person name="Wu Y."/>
            <person name="Wang L."/>
            <person name="Zhao S."/>
            <person name="Grierson D."/>
            <person name="Xu C."/>
            <person name="Chen K."/>
        </authorList>
    </citation>
    <scope>NUCLEOTIDE SEQUENCE [LARGE SCALE GENOMIC DNA]</scope>
    <source>
        <strain evidence="11">01-14</strain>
        <tissue evidence="11">Leaf</tissue>
    </source>
</reference>
<dbReference type="Proteomes" id="UP001428341">
    <property type="component" value="Unassembled WGS sequence"/>
</dbReference>
<dbReference type="InterPro" id="IPR032675">
    <property type="entry name" value="LRR_dom_sf"/>
</dbReference>
<feature type="transmembrane region" description="Helical" evidence="10">
    <location>
        <begin position="200"/>
        <end position="220"/>
    </location>
</feature>
<dbReference type="Pfam" id="PF13855">
    <property type="entry name" value="LRR_8"/>
    <property type="match status" value="1"/>
</dbReference>
<gene>
    <name evidence="11" type="ORF">WN944_003329</name>
</gene>
<keyword evidence="12" id="KW-1185">Reference proteome</keyword>
<evidence type="ECO:0000313" key="11">
    <source>
        <dbReference type="EMBL" id="KAK9192636.1"/>
    </source>
</evidence>
<evidence type="ECO:0000256" key="5">
    <source>
        <dbReference type="ARBA" id="ARBA00022737"/>
    </source>
</evidence>
<evidence type="ECO:0000256" key="6">
    <source>
        <dbReference type="ARBA" id="ARBA00022989"/>
    </source>
</evidence>
<keyword evidence="5" id="KW-0677">Repeat</keyword>
<comment type="subcellular location">
    <subcellularLocation>
        <location evidence="1">Membrane</location>
        <topology evidence="1">Single-pass membrane protein</topology>
    </subcellularLocation>
</comment>
<keyword evidence="3" id="KW-0433">Leucine-rich repeat</keyword>
<dbReference type="EMBL" id="JBCGBO010000006">
    <property type="protein sequence ID" value="KAK9192636.1"/>
    <property type="molecule type" value="Genomic_DNA"/>
</dbReference>
<keyword evidence="4 10" id="KW-0812">Transmembrane</keyword>
<protein>
    <submittedName>
        <fullName evidence="11">Uncharacterized protein</fullName>
    </submittedName>
</protein>
<evidence type="ECO:0000313" key="12">
    <source>
        <dbReference type="Proteomes" id="UP001428341"/>
    </source>
</evidence>
<keyword evidence="8" id="KW-0675">Receptor</keyword>
<dbReference type="PANTHER" id="PTHR48062:SF21">
    <property type="entry name" value="RECEPTOR-LIKE PROTEIN 12"/>
    <property type="match status" value="1"/>
</dbReference>
<dbReference type="GO" id="GO:0016020">
    <property type="term" value="C:membrane"/>
    <property type="evidence" value="ECO:0007669"/>
    <property type="project" value="UniProtKB-SubCell"/>
</dbReference>